<evidence type="ECO:0000256" key="4">
    <source>
        <dbReference type="ARBA" id="ARBA00022833"/>
    </source>
</evidence>
<dbReference type="NCBIfam" id="TIGR00181">
    <property type="entry name" value="pepF"/>
    <property type="match status" value="1"/>
</dbReference>
<feature type="domain" description="Oligopeptidase F N-terminal" evidence="8">
    <location>
        <begin position="118"/>
        <end position="187"/>
    </location>
</feature>
<evidence type="ECO:0000256" key="1">
    <source>
        <dbReference type="ARBA" id="ARBA00022670"/>
    </source>
</evidence>
<dbReference type="Proteomes" id="UP000595038">
    <property type="component" value="Chromosome"/>
</dbReference>
<dbReference type="AlphaFoldDB" id="A0AB37GPC2"/>
<dbReference type="PANTHER" id="PTHR11804">
    <property type="entry name" value="PROTEASE M3 THIMET OLIGOPEPTIDASE-RELATED"/>
    <property type="match status" value="1"/>
</dbReference>
<evidence type="ECO:0000256" key="3">
    <source>
        <dbReference type="ARBA" id="ARBA00022801"/>
    </source>
</evidence>
<reference evidence="9 10" key="1">
    <citation type="submission" date="2020-12" db="EMBL/GenBank/DDBJ databases">
        <title>FDA dAtabase for Regulatory Grade micrObial Sequences (FDA-ARGOS): Supporting development and validation of Infectious Disease Dx tests.</title>
        <authorList>
            <person name="Nelson B."/>
            <person name="Plummer A."/>
            <person name="Tallon L."/>
            <person name="Sadzewicz L."/>
            <person name="Zhao X."/>
            <person name="Boylan J."/>
            <person name="Ott S."/>
            <person name="Bowen H."/>
            <person name="Vavikolanu K."/>
            <person name="Mehta A."/>
            <person name="Aluvathingal J."/>
            <person name="Nadendla S."/>
            <person name="Myers T."/>
            <person name="Yan Y."/>
            <person name="Sichtig H."/>
        </authorList>
    </citation>
    <scope>NUCLEOTIDE SEQUENCE [LARGE SCALE GENOMIC DNA]</scope>
    <source>
        <strain evidence="9 10">FDAARGOS_923</strain>
    </source>
</reference>
<dbReference type="InterPro" id="IPR004438">
    <property type="entry name" value="Peptidase_M3B"/>
</dbReference>
<dbReference type="EC" id="3.4.24.-" evidence="6"/>
<dbReference type="GO" id="GO:0006518">
    <property type="term" value="P:peptide metabolic process"/>
    <property type="evidence" value="ECO:0007669"/>
    <property type="project" value="TreeGrafter"/>
</dbReference>
<keyword evidence="3 6" id="KW-0378">Hydrolase</keyword>
<dbReference type="PANTHER" id="PTHR11804:SF45">
    <property type="entry name" value="SIMILAR TO OLIGOENDOPEPTIDASE"/>
    <property type="match status" value="1"/>
</dbReference>
<keyword evidence="4 6" id="KW-0862">Zinc</keyword>
<feature type="domain" description="Peptidase M3A/M3B catalytic" evidence="7">
    <location>
        <begin position="210"/>
        <end position="589"/>
    </location>
</feature>
<comment type="similarity">
    <text evidence="6">Belongs to the peptidase M3B family.</text>
</comment>
<evidence type="ECO:0000256" key="5">
    <source>
        <dbReference type="ARBA" id="ARBA00023049"/>
    </source>
</evidence>
<evidence type="ECO:0000313" key="10">
    <source>
        <dbReference type="Proteomes" id="UP000595038"/>
    </source>
</evidence>
<dbReference type="SUPFAM" id="SSF55486">
    <property type="entry name" value="Metalloproteases ('zincins'), catalytic domain"/>
    <property type="match status" value="1"/>
</dbReference>
<accession>A0AB37GPC2</accession>
<dbReference type="GO" id="GO:0006508">
    <property type="term" value="P:proteolysis"/>
    <property type="evidence" value="ECO:0007669"/>
    <property type="project" value="UniProtKB-KW"/>
</dbReference>
<dbReference type="GO" id="GO:0004222">
    <property type="term" value="F:metalloendopeptidase activity"/>
    <property type="evidence" value="ECO:0007669"/>
    <property type="project" value="UniProtKB-UniRule"/>
</dbReference>
<dbReference type="InterPro" id="IPR013647">
    <property type="entry name" value="OligopepF_N_dom"/>
</dbReference>
<dbReference type="Gene3D" id="1.10.1370.20">
    <property type="entry name" value="Oligoendopeptidase f, C-terminal domain"/>
    <property type="match status" value="1"/>
</dbReference>
<dbReference type="InterPro" id="IPR001567">
    <property type="entry name" value="Pept_M3A_M3B_dom"/>
</dbReference>
<organism evidence="9 10">
    <name type="scientific">Bacillus licheniformis</name>
    <dbReference type="NCBI Taxonomy" id="1402"/>
    <lineage>
        <taxon>Bacteria</taxon>
        <taxon>Bacillati</taxon>
        <taxon>Bacillota</taxon>
        <taxon>Bacilli</taxon>
        <taxon>Bacillales</taxon>
        <taxon>Bacillaceae</taxon>
        <taxon>Bacillus</taxon>
    </lineage>
</organism>
<keyword evidence="1 6" id="KW-0645">Protease</keyword>
<dbReference type="RefSeq" id="WP_017474016.1">
    <property type="nucleotide sequence ID" value="NZ_CP032538.1"/>
</dbReference>
<evidence type="ECO:0000259" key="7">
    <source>
        <dbReference type="Pfam" id="PF01432"/>
    </source>
</evidence>
<dbReference type="Pfam" id="PF08439">
    <property type="entry name" value="Peptidase_M3_N"/>
    <property type="match status" value="1"/>
</dbReference>
<dbReference type="Pfam" id="PF01432">
    <property type="entry name" value="Peptidase_M3"/>
    <property type="match status" value="1"/>
</dbReference>
<dbReference type="InterPro" id="IPR034009">
    <property type="entry name" value="M3B_PepF_4"/>
</dbReference>
<gene>
    <name evidence="9" type="primary">pepF</name>
    <name evidence="9" type="ORF">I6G80_01590</name>
</gene>
<sequence length="611" mass="69743">MEKVAEKRPKRSEVPQELTWNLTDLFSSYEDWEDALVKIEEDLVSIGSFKGRLHEGADVLLDCLMLQEKLLERLVRAAAYTHLRKSEDLTNPVNQADASRMAALQAKLNAGLSFIQSEILEFPENQVETYIKSEKGLEPFSKMLTEIMERKPYKLAPETEEALAVLGEVHDAPYKIFGMAKLADMQFSPIQDRNGNELANSFALYEGKYMFSPDTHIRRTAFDSFTNTLQTYKNTIAAVYETEVKKQVGMSRLRGYHSATDMLLQPQSVTLEMYHNQLDVIKNELAPHMRKYAALKKRVLDLDEMRFCDLQAPLDHDFSPKTTYEQASRMILDALQVMGPEYAEVMETALTERWVDLADNIGKSTGAFCSSPYGVHPFILMTWTDTMRDAFTLAHELGHAGHFYLANRKQRIMNVRPSLYFIEAPSTMNEMLLAQHLFSKTNDPKMKRWVINQLMGTYYHNFVTHLLEGEYQRRVYELAEQGCALTASVLSEQTSAVLSEFWGSGVKLDEGAGLTWMRQPHYYMGLYPYTYSAGLTASTIVSQQIKEEGRPAVERWLNVLKAGGTMKPLDLLKHAGVDMSTDQPIRRAVTYVGTLVDELEKLYDKKEDRPD</sequence>
<dbReference type="InterPro" id="IPR045090">
    <property type="entry name" value="Pept_M3A_M3B"/>
</dbReference>
<dbReference type="CDD" id="cd09609">
    <property type="entry name" value="M3B_PepF"/>
    <property type="match status" value="1"/>
</dbReference>
<dbReference type="Gene3D" id="1.20.140.70">
    <property type="entry name" value="Oligopeptidase f, N-terminal domain"/>
    <property type="match status" value="1"/>
</dbReference>
<comment type="function">
    <text evidence="6">Has oligopeptidase activity and degrades a variety of small bioactive peptides.</text>
</comment>
<proteinExistence type="inferred from homology"/>
<keyword evidence="5 6" id="KW-0482">Metalloprotease</keyword>
<evidence type="ECO:0000256" key="6">
    <source>
        <dbReference type="RuleBase" id="RU368091"/>
    </source>
</evidence>
<name>A0AB37GPC2_BACLI</name>
<comment type="cofactor">
    <cofactor evidence="6">
        <name>Zn(2+)</name>
        <dbReference type="ChEBI" id="CHEBI:29105"/>
    </cofactor>
    <text evidence="6">Binds 1 zinc ion.</text>
</comment>
<dbReference type="EMBL" id="CP065647">
    <property type="protein sequence ID" value="QPR73044.1"/>
    <property type="molecule type" value="Genomic_DNA"/>
</dbReference>
<dbReference type="GO" id="GO:0046872">
    <property type="term" value="F:metal ion binding"/>
    <property type="evidence" value="ECO:0007669"/>
    <property type="project" value="UniProtKB-UniRule"/>
</dbReference>
<evidence type="ECO:0000259" key="8">
    <source>
        <dbReference type="Pfam" id="PF08439"/>
    </source>
</evidence>
<evidence type="ECO:0000313" key="9">
    <source>
        <dbReference type="EMBL" id="QPR73044.1"/>
    </source>
</evidence>
<keyword evidence="2 6" id="KW-0479">Metal-binding</keyword>
<protein>
    <recommendedName>
        <fullName evidence="6">Oligopeptidase F</fullName>
        <ecNumber evidence="6">3.4.24.-</ecNumber>
    </recommendedName>
</protein>
<dbReference type="InterPro" id="IPR042088">
    <property type="entry name" value="OligoPept_F_C"/>
</dbReference>
<evidence type="ECO:0000256" key="2">
    <source>
        <dbReference type="ARBA" id="ARBA00022723"/>
    </source>
</evidence>